<dbReference type="GO" id="GO:0005886">
    <property type="term" value="C:plasma membrane"/>
    <property type="evidence" value="ECO:0007669"/>
    <property type="project" value="UniProtKB-SubCell"/>
</dbReference>
<gene>
    <name evidence="9" type="ORF">SAMN05192573_10155</name>
</gene>
<feature type="transmembrane region" description="Helical" evidence="6">
    <location>
        <begin position="423"/>
        <end position="446"/>
    </location>
</feature>
<feature type="domain" description="ComEC/Rec2-related protein" evidence="7">
    <location>
        <begin position="240"/>
        <end position="507"/>
    </location>
</feature>
<dbReference type="InterPro" id="IPR025405">
    <property type="entry name" value="DUF4131"/>
</dbReference>
<feature type="transmembrane region" description="Helical" evidence="6">
    <location>
        <begin position="7"/>
        <end position="26"/>
    </location>
</feature>
<protein>
    <submittedName>
        <fullName evidence="9">Competence protein ComEC</fullName>
    </submittedName>
</protein>
<keyword evidence="3 6" id="KW-0812">Transmembrane</keyword>
<evidence type="ECO:0000313" key="10">
    <source>
        <dbReference type="Proteomes" id="UP000199705"/>
    </source>
</evidence>
<dbReference type="PANTHER" id="PTHR30619">
    <property type="entry name" value="DNA INTERNALIZATION/COMPETENCE PROTEIN COMEC/REC2"/>
    <property type="match status" value="1"/>
</dbReference>
<dbReference type="Pfam" id="PF03772">
    <property type="entry name" value="Competence"/>
    <property type="match status" value="1"/>
</dbReference>
<feature type="transmembrane region" description="Helical" evidence="6">
    <location>
        <begin position="304"/>
        <end position="330"/>
    </location>
</feature>
<evidence type="ECO:0000313" key="9">
    <source>
        <dbReference type="EMBL" id="SDF65690.1"/>
    </source>
</evidence>
<dbReference type="RefSeq" id="WP_091162146.1">
    <property type="nucleotide sequence ID" value="NZ_FNCG01000001.1"/>
</dbReference>
<keyword evidence="4 6" id="KW-1133">Transmembrane helix</keyword>
<dbReference type="PANTHER" id="PTHR30619:SF1">
    <property type="entry name" value="RECOMBINATION PROTEIN 2"/>
    <property type="match status" value="1"/>
</dbReference>
<dbReference type="Pfam" id="PF13567">
    <property type="entry name" value="DUF4131"/>
    <property type="match status" value="1"/>
</dbReference>
<feature type="transmembrane region" description="Helical" evidence="6">
    <location>
        <begin position="452"/>
        <end position="475"/>
    </location>
</feature>
<dbReference type="InterPro" id="IPR052159">
    <property type="entry name" value="Competence_DNA_uptake"/>
</dbReference>
<evidence type="ECO:0000256" key="4">
    <source>
        <dbReference type="ARBA" id="ARBA00022989"/>
    </source>
</evidence>
<evidence type="ECO:0000256" key="6">
    <source>
        <dbReference type="SAM" id="Phobius"/>
    </source>
</evidence>
<dbReference type="STRING" id="551996.SAMN05192573_10155"/>
<feature type="transmembrane region" description="Helical" evidence="6">
    <location>
        <begin position="32"/>
        <end position="53"/>
    </location>
</feature>
<evidence type="ECO:0000256" key="2">
    <source>
        <dbReference type="ARBA" id="ARBA00022475"/>
    </source>
</evidence>
<feature type="transmembrane region" description="Helical" evidence="6">
    <location>
        <begin position="487"/>
        <end position="507"/>
    </location>
</feature>
<organism evidence="9 10">
    <name type="scientific">Mucilaginibacter gossypii</name>
    <dbReference type="NCBI Taxonomy" id="551996"/>
    <lineage>
        <taxon>Bacteria</taxon>
        <taxon>Pseudomonadati</taxon>
        <taxon>Bacteroidota</taxon>
        <taxon>Sphingobacteriia</taxon>
        <taxon>Sphingobacteriales</taxon>
        <taxon>Sphingobacteriaceae</taxon>
        <taxon>Mucilaginibacter</taxon>
    </lineage>
</organism>
<comment type="subcellular location">
    <subcellularLocation>
        <location evidence="1">Cell membrane</location>
        <topology evidence="1">Multi-pass membrane protein</topology>
    </subcellularLocation>
</comment>
<dbReference type="EMBL" id="FNCG01000001">
    <property type="protein sequence ID" value="SDF65690.1"/>
    <property type="molecule type" value="Genomic_DNA"/>
</dbReference>
<evidence type="ECO:0000256" key="3">
    <source>
        <dbReference type="ARBA" id="ARBA00022692"/>
    </source>
</evidence>
<reference evidence="10" key="1">
    <citation type="submission" date="2016-10" db="EMBL/GenBank/DDBJ databases">
        <authorList>
            <person name="Varghese N."/>
            <person name="Submissions S."/>
        </authorList>
    </citation>
    <scope>NUCLEOTIDE SEQUENCE [LARGE SCALE GENOMIC DNA]</scope>
    <source>
        <strain evidence="10">Gh-67</strain>
    </source>
</reference>
<keyword evidence="2" id="KW-1003">Cell membrane</keyword>
<accession>A0A1G7MX94</accession>
<dbReference type="AlphaFoldDB" id="A0A1G7MX94"/>
<feature type="transmembrane region" description="Helical" evidence="6">
    <location>
        <begin position="65"/>
        <end position="83"/>
    </location>
</feature>
<evidence type="ECO:0000259" key="7">
    <source>
        <dbReference type="Pfam" id="PF03772"/>
    </source>
</evidence>
<feature type="domain" description="DUF4131" evidence="8">
    <location>
        <begin position="39"/>
        <end position="193"/>
    </location>
</feature>
<feature type="transmembrane region" description="Helical" evidence="6">
    <location>
        <begin position="262"/>
        <end position="283"/>
    </location>
</feature>
<feature type="transmembrane region" description="Helical" evidence="6">
    <location>
        <begin position="513"/>
        <end position="531"/>
    </location>
</feature>
<keyword evidence="5 6" id="KW-0472">Membrane</keyword>
<evidence type="ECO:0000259" key="8">
    <source>
        <dbReference type="Pfam" id="PF13567"/>
    </source>
</evidence>
<feature type="transmembrane region" description="Helical" evidence="6">
    <location>
        <begin position="336"/>
        <end position="353"/>
    </location>
</feature>
<feature type="transmembrane region" description="Helical" evidence="6">
    <location>
        <begin position="394"/>
        <end position="416"/>
    </location>
</feature>
<evidence type="ECO:0000256" key="1">
    <source>
        <dbReference type="ARBA" id="ARBA00004651"/>
    </source>
</evidence>
<feature type="transmembrane region" description="Helical" evidence="6">
    <location>
        <begin position="365"/>
        <end position="382"/>
    </location>
</feature>
<proteinExistence type="predicted"/>
<name>A0A1G7MX94_9SPHI</name>
<evidence type="ECO:0000256" key="5">
    <source>
        <dbReference type="ARBA" id="ARBA00023136"/>
    </source>
</evidence>
<dbReference type="InterPro" id="IPR004477">
    <property type="entry name" value="ComEC_N"/>
</dbReference>
<dbReference type="NCBIfam" id="TIGR00360">
    <property type="entry name" value="ComEC_N-term"/>
    <property type="match status" value="1"/>
</dbReference>
<sequence>MIANHKGEIPVVILLIPFLLGISVGINLRSAAYLMPLAIGFASLLILFLLLNFYYSRFKVYKRRWLGGIIIHLLLFLAGWIAVMNNNELNNSGHFSKLPAQRLLVRINNEPQIKNGLIHFTANVVANINQKHSLPATGTLMITIKDSAAVHMAYGDELLVPGKYTAIDPPFNPAEFNYKKYLAHQNIYYQEFLYPGQYRLVQSHAGNMFMANALALRLQMVEKLKNQMHNPNAIAVASTLILGYKADLSEDVLQAYSKTGTIHVLSVSGAHVAIIWALLAFMLNFLNRFGPGRVIKAIIIIPIIWYYAMLTGFSPAVCRAAVMISTVIIGKTYNRYINNLNILAISAFILLLYNPLLITDVGFQLSYLAVAGLVVLQPVVYKWFTFSNKWIDKLWALCSVSIAAQVITFPLSAFYFHQFPVYFLFSNLFIIIPTAVIMYSGIFYLLLPQIPFISAGLAWLLEKTILLMNAVLAWFEHLPFASINKIWLTATEYLLLYAIIICFFYFLYDRKIWLLRAGIALIFLLAVSISIKTYRSYTTNSIAFLNLRKNMGIIFKNGNRAIVLTNLTDTDKNYHYSIQPYLDSCKINDISLYQPNQDIRSGFLRKQDNFIQFRNRSIAVVNKDYADTISAIKQKTDYLYITGNPKIPLAIINKNHEYHNIIIDATNAPKTVQFIADQARALHGNYVILKRNKSFITASN</sequence>
<keyword evidence="10" id="KW-1185">Reference proteome</keyword>
<dbReference type="Proteomes" id="UP000199705">
    <property type="component" value="Unassembled WGS sequence"/>
</dbReference>